<dbReference type="PANTHER" id="PTHR11615">
    <property type="entry name" value="NITRATE, FORMATE, IRON DEHYDROGENASE"/>
    <property type="match status" value="1"/>
</dbReference>
<evidence type="ECO:0000259" key="1">
    <source>
        <dbReference type="Pfam" id="PF02906"/>
    </source>
</evidence>
<gene>
    <name evidence="2" type="ORF">CO049_01520</name>
</gene>
<dbReference type="InterPro" id="IPR009016">
    <property type="entry name" value="Fe_hydrogenase"/>
</dbReference>
<reference evidence="3" key="1">
    <citation type="submission" date="2017-09" db="EMBL/GenBank/DDBJ databases">
        <title>Depth-based differentiation of microbial function through sediment-hosted aquifers and enrichment of novel symbionts in the deep terrestrial subsurface.</title>
        <authorList>
            <person name="Probst A.J."/>
            <person name="Ladd B."/>
            <person name="Jarett J.K."/>
            <person name="Geller-Mcgrath D.E."/>
            <person name="Sieber C.M.K."/>
            <person name="Emerson J.B."/>
            <person name="Anantharaman K."/>
            <person name="Thomas B.C."/>
            <person name="Malmstrom R."/>
            <person name="Stieglmeier M."/>
            <person name="Klingl A."/>
            <person name="Woyke T."/>
            <person name="Ryan C.M."/>
            <person name="Banfield J.F."/>
        </authorList>
    </citation>
    <scope>NUCLEOTIDE SEQUENCE [LARGE SCALE GENOMIC DNA]</scope>
</reference>
<dbReference type="Gene3D" id="3.40.950.10">
    <property type="entry name" value="Fe-only Hydrogenase (Larger Subunit), Chain L, domain 3"/>
    <property type="match status" value="1"/>
</dbReference>
<accession>A0A2M8F0S5</accession>
<dbReference type="AlphaFoldDB" id="A0A2M8F0S5"/>
<name>A0A2M8F0S5_9BACT</name>
<evidence type="ECO:0000313" key="2">
    <source>
        <dbReference type="EMBL" id="PJC32903.1"/>
    </source>
</evidence>
<protein>
    <recommendedName>
        <fullName evidence="1">Iron hydrogenase large subunit C-terminal domain-containing protein</fullName>
    </recommendedName>
</protein>
<sequence>MNEITVLIEALKRKDKLVAMLAPSFPIMFEYPKIITKLKNLGFSYVVEVSAGAKKTNEELLELLKKDPTLRYITSPCPTVVRMIRKQMPQYAKYFTHDVDSPMVATAKIAREYYPDYRPVFIGPCIVKKLEATEDVPELNILVVTYDEINQIFTQFNTPDDFNPNDKFDISEPGMTRIYPVDGGLSHSSGLEKHFSKDEIQIVSGWKNCMEAVKNFDTNTKVRLLDVLFCEGGCIGGPGIKSNLTSQERKQKVLDYALQAV</sequence>
<feature type="domain" description="Iron hydrogenase large subunit C-terminal" evidence="1">
    <location>
        <begin position="16"/>
        <end position="238"/>
    </location>
</feature>
<organism evidence="2 3">
    <name type="scientific">Candidatus Roizmanbacteria bacterium CG_4_9_14_0_2_um_filter_36_12</name>
    <dbReference type="NCBI Taxonomy" id="1974837"/>
    <lineage>
        <taxon>Bacteria</taxon>
        <taxon>Candidatus Roizmaniibacteriota</taxon>
    </lineage>
</organism>
<dbReference type="EMBL" id="PFSA01000026">
    <property type="protein sequence ID" value="PJC32903.1"/>
    <property type="molecule type" value="Genomic_DNA"/>
</dbReference>
<comment type="caution">
    <text evidence="2">The sequence shown here is derived from an EMBL/GenBank/DDBJ whole genome shotgun (WGS) entry which is preliminary data.</text>
</comment>
<dbReference type="Pfam" id="PF02906">
    <property type="entry name" value="Fe_hyd_lg_C"/>
    <property type="match status" value="1"/>
</dbReference>
<proteinExistence type="predicted"/>
<evidence type="ECO:0000313" key="3">
    <source>
        <dbReference type="Proteomes" id="UP000229777"/>
    </source>
</evidence>
<dbReference type="InterPro" id="IPR050340">
    <property type="entry name" value="Cytosolic_Fe-S_CAF"/>
</dbReference>
<dbReference type="SUPFAM" id="SSF53920">
    <property type="entry name" value="Fe-only hydrogenase"/>
    <property type="match status" value="1"/>
</dbReference>
<dbReference type="Proteomes" id="UP000229777">
    <property type="component" value="Unassembled WGS sequence"/>
</dbReference>
<dbReference type="InterPro" id="IPR004108">
    <property type="entry name" value="Fe_hydrogenase_lsu_C"/>
</dbReference>